<dbReference type="GO" id="GO:0019303">
    <property type="term" value="P:D-ribose catabolic process"/>
    <property type="evidence" value="ECO:0007669"/>
    <property type="project" value="UniProtKB-UniRule"/>
</dbReference>
<feature type="active site" description="Proton acceptor" evidence="9">
    <location>
        <position position="259"/>
    </location>
</feature>
<dbReference type="Gene3D" id="3.40.1190.20">
    <property type="match status" value="1"/>
</dbReference>
<dbReference type="AlphaFoldDB" id="A0A918G528"/>
<feature type="binding site" evidence="9">
    <location>
        <begin position="13"/>
        <end position="15"/>
    </location>
    <ligand>
        <name>substrate</name>
    </ligand>
</feature>
<dbReference type="EC" id="2.7.1.15" evidence="9"/>
<dbReference type="PRINTS" id="PR00990">
    <property type="entry name" value="RIBOKINASE"/>
</dbReference>
<feature type="binding site" evidence="9">
    <location>
        <position position="186"/>
    </location>
    <ligand>
        <name>ATP</name>
        <dbReference type="ChEBI" id="CHEBI:30616"/>
    </ligand>
</feature>
<dbReference type="RefSeq" id="WP_190153174.1">
    <property type="nucleotide sequence ID" value="NZ_BMTL01000036.1"/>
</dbReference>
<comment type="caution">
    <text evidence="9">Lacks conserved residue(s) required for the propagation of feature annotation.</text>
</comment>
<comment type="cofactor">
    <cofactor evidence="9">
        <name>Mg(2+)</name>
        <dbReference type="ChEBI" id="CHEBI:18420"/>
    </cofactor>
    <text evidence="9">Requires a divalent cation, most likely magnesium in vivo, as an electrophilic catalyst to aid phosphoryl group transfer. It is the chelate of the metal and the nucleotide that is the actual substrate.</text>
</comment>
<gene>
    <name evidence="9 11" type="primary">rbsK</name>
    <name evidence="11" type="ORF">GCM10010269_67780</name>
</gene>
<dbReference type="InterPro" id="IPR029056">
    <property type="entry name" value="Ribokinase-like"/>
</dbReference>
<comment type="activity regulation">
    <text evidence="9">Activated by a monovalent cation that binds near, but not in, the active site. The most likely occupant of the site in vivo is potassium. Ion binding induces a conformational change that may alter substrate affinity.</text>
</comment>
<feature type="binding site" evidence="9">
    <location>
        <position position="298"/>
    </location>
    <ligand>
        <name>K(+)</name>
        <dbReference type="ChEBI" id="CHEBI:29103"/>
    </ligand>
</feature>
<sequence>MARDGVLVVGSITADVTAFSRRLPRRGETVLGDDFTLFLGGKGANQAVAAARAGAPTWMAGCVGEDLFRGIVMDSLREHGVHTSEVRTVPGRTGVAHIRVDASGENDIVITPLANAALTTEMVDLSIAATRDRTRVMLLQLEVPAAVTRHAAAAGAEAGLTVVLDPAPAQELPEDVWAHVDIVTPNESEATALTGIEVHGFESAERAARWFLDRGVRQALITLGGAGAVSVLRAADGSDVTSRFPAFPVVPVDTTAAGDAFTGALGAALAAGLGNDDAVRRGMAAGALATTVAGASPSLPDRTAVSALLAAHPPLSSHPAPAHITEGAAS</sequence>
<keyword evidence="12" id="KW-1185">Reference proteome</keyword>
<evidence type="ECO:0000256" key="7">
    <source>
        <dbReference type="ARBA" id="ARBA00022958"/>
    </source>
</evidence>
<evidence type="ECO:0000313" key="11">
    <source>
        <dbReference type="EMBL" id="GGS19196.1"/>
    </source>
</evidence>
<feature type="binding site" evidence="9">
    <location>
        <position position="292"/>
    </location>
    <ligand>
        <name>K(+)</name>
        <dbReference type="ChEBI" id="CHEBI:29103"/>
    </ligand>
</feature>
<evidence type="ECO:0000256" key="1">
    <source>
        <dbReference type="ARBA" id="ARBA00022679"/>
    </source>
</evidence>
<keyword evidence="8 9" id="KW-0119">Carbohydrate metabolism</keyword>
<dbReference type="GO" id="GO:0004747">
    <property type="term" value="F:ribokinase activity"/>
    <property type="evidence" value="ECO:0007669"/>
    <property type="project" value="UniProtKB-UniRule"/>
</dbReference>
<dbReference type="GO" id="GO:0046872">
    <property type="term" value="F:metal ion binding"/>
    <property type="evidence" value="ECO:0007669"/>
    <property type="project" value="UniProtKB-KW"/>
</dbReference>
<comment type="subcellular location">
    <subcellularLocation>
        <location evidence="9">Cytoplasm</location>
    </subcellularLocation>
</comment>
<dbReference type="InterPro" id="IPR011877">
    <property type="entry name" value="Ribokinase"/>
</dbReference>
<protein>
    <recommendedName>
        <fullName evidence="9">Ribokinase</fullName>
        <shortName evidence="9">RK</shortName>
        <ecNumber evidence="9">2.7.1.15</ecNumber>
    </recommendedName>
</protein>
<dbReference type="GO" id="GO:0005829">
    <property type="term" value="C:cytosol"/>
    <property type="evidence" value="ECO:0007669"/>
    <property type="project" value="TreeGrafter"/>
</dbReference>
<keyword evidence="1 9" id="KW-0808">Transferase</keyword>
<dbReference type="SUPFAM" id="SSF53613">
    <property type="entry name" value="Ribokinase-like"/>
    <property type="match status" value="1"/>
</dbReference>
<comment type="function">
    <text evidence="9">Catalyzes the phosphorylation of ribose at O-5 in a reaction requiring ATP and magnesium. The resulting D-ribose-5-phosphate can then be used either for sythesis of nucleotides, histidine, and tryptophan, or as a component of the pentose phosphate pathway.</text>
</comment>
<organism evidence="11 12">
    <name type="scientific">Streptomyces humidus</name>
    <dbReference type="NCBI Taxonomy" id="52259"/>
    <lineage>
        <taxon>Bacteria</taxon>
        <taxon>Bacillati</taxon>
        <taxon>Actinomycetota</taxon>
        <taxon>Actinomycetes</taxon>
        <taxon>Kitasatosporales</taxon>
        <taxon>Streptomycetaceae</taxon>
        <taxon>Streptomyces</taxon>
    </lineage>
</organism>
<comment type="subunit">
    <text evidence="9">Homodimer.</text>
</comment>
<comment type="caution">
    <text evidence="11">The sequence shown here is derived from an EMBL/GenBank/DDBJ whole genome shotgun (WGS) entry which is preliminary data.</text>
</comment>
<name>A0A918G528_9ACTN</name>
<feature type="domain" description="Carbohydrate kinase PfkB" evidence="10">
    <location>
        <begin position="6"/>
        <end position="301"/>
    </location>
</feature>
<dbReference type="CDD" id="cd01174">
    <property type="entry name" value="ribokinase"/>
    <property type="match status" value="1"/>
</dbReference>
<feature type="binding site" evidence="9">
    <location>
        <position position="259"/>
    </location>
    <ligand>
        <name>substrate</name>
    </ligand>
</feature>
<dbReference type="InterPro" id="IPR002139">
    <property type="entry name" value="Ribo/fructo_kinase"/>
</dbReference>
<evidence type="ECO:0000256" key="8">
    <source>
        <dbReference type="ARBA" id="ARBA00023277"/>
    </source>
</evidence>
<evidence type="ECO:0000256" key="2">
    <source>
        <dbReference type="ARBA" id="ARBA00022723"/>
    </source>
</evidence>
<evidence type="ECO:0000259" key="10">
    <source>
        <dbReference type="Pfam" id="PF00294"/>
    </source>
</evidence>
<evidence type="ECO:0000256" key="3">
    <source>
        <dbReference type="ARBA" id="ARBA00022741"/>
    </source>
</evidence>
<keyword evidence="2 9" id="KW-0479">Metal-binding</keyword>
<keyword evidence="7 9" id="KW-0630">Potassium</keyword>
<evidence type="ECO:0000313" key="12">
    <source>
        <dbReference type="Proteomes" id="UP000606194"/>
    </source>
</evidence>
<accession>A0A918G528</accession>
<feature type="binding site" evidence="9">
    <location>
        <position position="289"/>
    </location>
    <ligand>
        <name>K(+)</name>
        <dbReference type="ChEBI" id="CHEBI:29103"/>
    </ligand>
</feature>
<dbReference type="EMBL" id="BMTL01000036">
    <property type="protein sequence ID" value="GGS19196.1"/>
    <property type="molecule type" value="Genomic_DNA"/>
</dbReference>
<evidence type="ECO:0000256" key="5">
    <source>
        <dbReference type="ARBA" id="ARBA00022840"/>
    </source>
</evidence>
<feature type="binding site" evidence="9">
    <location>
        <begin position="258"/>
        <end position="259"/>
    </location>
    <ligand>
        <name>ATP</name>
        <dbReference type="ChEBI" id="CHEBI:30616"/>
    </ligand>
</feature>
<comment type="similarity">
    <text evidence="9">Belongs to the carbohydrate kinase PfkB family. Ribokinase subfamily.</text>
</comment>
<dbReference type="GO" id="GO:0005524">
    <property type="term" value="F:ATP binding"/>
    <property type="evidence" value="ECO:0007669"/>
    <property type="project" value="UniProtKB-UniRule"/>
</dbReference>
<dbReference type="PANTHER" id="PTHR10584">
    <property type="entry name" value="SUGAR KINASE"/>
    <property type="match status" value="1"/>
</dbReference>
<dbReference type="Pfam" id="PF00294">
    <property type="entry name" value="PfkB"/>
    <property type="match status" value="1"/>
</dbReference>
<feature type="binding site" evidence="9">
    <location>
        <position position="255"/>
    </location>
    <ligand>
        <name>K(+)</name>
        <dbReference type="ChEBI" id="CHEBI:29103"/>
    </ligand>
</feature>
<keyword evidence="3 9" id="KW-0547">Nucleotide-binding</keyword>
<keyword evidence="4 9" id="KW-0418">Kinase</keyword>
<feature type="binding site" evidence="9">
    <location>
        <position position="294"/>
    </location>
    <ligand>
        <name>K(+)</name>
        <dbReference type="ChEBI" id="CHEBI:29103"/>
    </ligand>
</feature>
<reference evidence="11" key="2">
    <citation type="submission" date="2020-09" db="EMBL/GenBank/DDBJ databases">
        <authorList>
            <person name="Sun Q."/>
            <person name="Ohkuma M."/>
        </authorList>
    </citation>
    <scope>NUCLEOTIDE SEQUENCE</scope>
    <source>
        <strain evidence="11">JCM 4386</strain>
    </source>
</reference>
<dbReference type="PANTHER" id="PTHR10584:SF166">
    <property type="entry name" value="RIBOKINASE"/>
    <property type="match status" value="1"/>
</dbReference>
<dbReference type="HAMAP" id="MF_01987">
    <property type="entry name" value="Ribokinase"/>
    <property type="match status" value="1"/>
</dbReference>
<feature type="binding site" evidence="9">
    <location>
        <position position="142"/>
    </location>
    <ligand>
        <name>substrate</name>
    </ligand>
</feature>
<feature type="binding site" evidence="9">
    <location>
        <begin position="41"/>
        <end position="45"/>
    </location>
    <ligand>
        <name>substrate</name>
    </ligand>
</feature>
<keyword evidence="6 9" id="KW-0460">Magnesium</keyword>
<feature type="binding site" evidence="9">
    <location>
        <position position="253"/>
    </location>
    <ligand>
        <name>K(+)</name>
        <dbReference type="ChEBI" id="CHEBI:29103"/>
    </ligand>
</feature>
<comment type="catalytic activity">
    <reaction evidence="9">
        <text>D-ribose + ATP = D-ribose 5-phosphate + ADP + H(+)</text>
        <dbReference type="Rhea" id="RHEA:13697"/>
        <dbReference type="ChEBI" id="CHEBI:15378"/>
        <dbReference type="ChEBI" id="CHEBI:30616"/>
        <dbReference type="ChEBI" id="CHEBI:47013"/>
        <dbReference type="ChEBI" id="CHEBI:78346"/>
        <dbReference type="ChEBI" id="CHEBI:456216"/>
        <dbReference type="EC" id="2.7.1.15"/>
    </reaction>
</comment>
<reference evidence="11" key="1">
    <citation type="journal article" date="2014" name="Int. J. Syst. Evol. Microbiol.">
        <title>Complete genome sequence of Corynebacterium casei LMG S-19264T (=DSM 44701T), isolated from a smear-ripened cheese.</title>
        <authorList>
            <consortium name="US DOE Joint Genome Institute (JGI-PGF)"/>
            <person name="Walter F."/>
            <person name="Albersmeier A."/>
            <person name="Kalinowski J."/>
            <person name="Ruckert C."/>
        </authorList>
    </citation>
    <scope>NUCLEOTIDE SEQUENCE</scope>
    <source>
        <strain evidence="11">JCM 4386</strain>
    </source>
</reference>
<evidence type="ECO:0000256" key="6">
    <source>
        <dbReference type="ARBA" id="ARBA00022842"/>
    </source>
</evidence>
<evidence type="ECO:0000256" key="4">
    <source>
        <dbReference type="ARBA" id="ARBA00022777"/>
    </source>
</evidence>
<evidence type="ECO:0000256" key="9">
    <source>
        <dbReference type="HAMAP-Rule" id="MF_01987"/>
    </source>
</evidence>
<comment type="pathway">
    <text evidence="9">Carbohydrate metabolism; D-ribose degradation; D-ribose 5-phosphate from beta-D-ribopyranose: step 2/2.</text>
</comment>
<dbReference type="InterPro" id="IPR011611">
    <property type="entry name" value="PfkB_dom"/>
</dbReference>
<feature type="binding site" evidence="9">
    <location>
        <begin position="222"/>
        <end position="227"/>
    </location>
    <ligand>
        <name>ATP</name>
        <dbReference type="ChEBI" id="CHEBI:30616"/>
    </ligand>
</feature>
<proteinExistence type="inferred from homology"/>
<keyword evidence="5 9" id="KW-0067">ATP-binding</keyword>
<dbReference type="Proteomes" id="UP000606194">
    <property type="component" value="Unassembled WGS sequence"/>
</dbReference>
<keyword evidence="9" id="KW-0963">Cytoplasm</keyword>